<dbReference type="OrthoDB" id="9769734at2"/>
<dbReference type="Pfam" id="PF08665">
    <property type="entry name" value="PglZ"/>
    <property type="match status" value="1"/>
</dbReference>
<comment type="caution">
    <text evidence="1">The sequence shown here is derived from an EMBL/GenBank/DDBJ whole genome shotgun (WGS) entry which is preliminary data.</text>
</comment>
<keyword evidence="2" id="KW-1185">Reference proteome</keyword>
<dbReference type="NCBIfam" id="TIGR02687">
    <property type="entry name" value="BREX-1 system phosphatase PglZ type A"/>
    <property type="match status" value="1"/>
</dbReference>
<dbReference type="EMBL" id="MLBF01000022">
    <property type="protein sequence ID" value="OLN30824.1"/>
    <property type="molecule type" value="Genomic_DNA"/>
</dbReference>
<gene>
    <name evidence="1" type="ORF">DSOL_2942</name>
</gene>
<dbReference type="AlphaFoldDB" id="A0A1Q8QU06"/>
<accession>A0A1Q8QU06</accession>
<sequence>MKLDQINIALTEKYQAPCRDGAKRHIIFWYDAEGDFQEVVDELELPEVKLWKLTGTNKFLSKYTLEVLDPNSHYLIYADFAKPDDSDNWLLDIQLYSHTFIADKIALIMDDLNVENSALRSVFKNYEKFFQSRERYARFAAYSLESYTEETINIGVLSALAKRPTPNFEDALRVILMNSLQEDENTVWQAIVKYGIADGFWNLTEKYYGYLAPEKSLKGLLTFLMINALGNGLNRTLPSEWQELVAAKQANCVVFLDHFMHHSADSKVYDKLAEEIEADLHFGEYLEHWDIQDYEQVDLFRAVDRSIILKLTNSLLIGSEEFTKYQEIISLRKTKHHYQEFEDYYEALSWAIEMYAFRKKYKTGIPERDALMFFEAYAKEYFIMDQGYRKFCLSFDKVRHSDVLKPLSAEVENLYTNWYQAELAVKWSATVAEELSTTWLIQGIHPQKGFFRDTIQKALYDNKKSFVIISDALRFEAAEELMQRLNKEIKGSTELRWMQGCIPSFTRLGMASLLPHTTLTMQGDDVLIDGISTKDTSGRRKILQANVKDSEVVLLNDLLPMTRTELRNTFKGKSVVYIYHNVIDSVGDKGDESKTFQAVEQAFDEIEGAIRTINKNLTEANIYITSDHGFIYRRKPLEESDKTTKGDTLPLLTNKRFLIFDQEVDLPGAINLRLDYIFGRDCGLSVCVPRGDNRFKTPGGGQNFVHGGASLQEIVIPLIKYRNDRKKDERMVISKVDVKLTNTSRKITNSLFSLDFFQTEKLVDKKVDRTLKLYFTDEAGQKISNEQRILADRVSEKASERTFKVSFNLKNSNYNKADKYYLVLEDPDEPIKKIYEKIPFTISLGIVNEFDF</sequence>
<protein>
    <submittedName>
        <fullName evidence="1">Putative cytoplasmic protein</fullName>
    </submittedName>
</protein>
<name>A0A1Q8QU06_9FIRM</name>
<reference evidence="1 2" key="1">
    <citation type="submission" date="2016-09" db="EMBL/GenBank/DDBJ databases">
        <title>Complete genome of Desulfosporosinus sp. OL.</title>
        <authorList>
            <person name="Mardanov A."/>
            <person name="Beletsky A."/>
            <person name="Panova A."/>
            <person name="Karnachuk O."/>
            <person name="Ravin N."/>
        </authorList>
    </citation>
    <scope>NUCLEOTIDE SEQUENCE [LARGE SCALE GENOMIC DNA]</scope>
    <source>
        <strain evidence="1 2">OL</strain>
    </source>
</reference>
<evidence type="ECO:0000313" key="2">
    <source>
        <dbReference type="Proteomes" id="UP000186102"/>
    </source>
</evidence>
<dbReference type="STRING" id="1888891.DSOL_2942"/>
<organism evidence="1 2">
    <name type="scientific">Desulfosporosinus metallidurans</name>
    <dbReference type="NCBI Taxonomy" id="1888891"/>
    <lineage>
        <taxon>Bacteria</taxon>
        <taxon>Bacillati</taxon>
        <taxon>Bacillota</taxon>
        <taxon>Clostridia</taxon>
        <taxon>Eubacteriales</taxon>
        <taxon>Desulfitobacteriaceae</taxon>
        <taxon>Desulfosporosinus</taxon>
    </lineage>
</organism>
<proteinExistence type="predicted"/>
<dbReference type="SUPFAM" id="SSF53649">
    <property type="entry name" value="Alkaline phosphatase-like"/>
    <property type="match status" value="1"/>
</dbReference>
<dbReference type="InterPro" id="IPR014060">
    <property type="entry name" value="PglZ"/>
</dbReference>
<dbReference type="RefSeq" id="WP_075365481.1">
    <property type="nucleotide sequence ID" value="NZ_MLBF01000022.1"/>
</dbReference>
<dbReference type="Proteomes" id="UP000186102">
    <property type="component" value="Unassembled WGS sequence"/>
</dbReference>
<evidence type="ECO:0000313" key="1">
    <source>
        <dbReference type="EMBL" id="OLN30824.1"/>
    </source>
</evidence>
<dbReference type="InterPro" id="IPR017850">
    <property type="entry name" value="Alkaline_phosphatase_core_sf"/>
</dbReference>